<dbReference type="PANTHER" id="PTHR31672">
    <property type="entry name" value="BNACNNG10540D PROTEIN"/>
    <property type="match status" value="1"/>
</dbReference>
<sequence>MAMELSSDLIEEILSWVPSRSLVLLKTTCKQWETLIAEPRFIKKHLSHMRGLAQQFIVINHNHLHLFTFTVCCVGVGFDELLNPCLNLQVLQPISTTNLLVEDMCHCDGLLLFVMRSKLLVLNPLLKQARWINCDQFKDVYGYGLGCISNNQSSGHCDYRIVRFLCRPCDVGKSRIEVYEFNSDSWRVVVDKSFDGFFQEPESSVSVRGTPYWLGYLNGKAFATIQSFDFSKERFASLFLPPSCIGSKNLEKTLSLGVFRGEGFSLLHKPLDTNKIHLWVMKKHWSRLMTVSPPEFYMYPRYTSHFVDNNGKLVLSISLGHMSIYIMGENQEFQKVNCCSMDPSVGGSRFYYVPSLLPVPGFLEARTR</sequence>
<reference evidence="3" key="1">
    <citation type="journal article" date="2013" name="Nat. Genet.">
        <title>The Capsella rubella genome and the genomic consequences of rapid mating system evolution.</title>
        <authorList>
            <person name="Slotte T."/>
            <person name="Hazzouri K.M."/>
            <person name="Agren J.A."/>
            <person name="Koenig D."/>
            <person name="Maumus F."/>
            <person name="Guo Y.L."/>
            <person name="Steige K."/>
            <person name="Platts A.E."/>
            <person name="Escobar J.S."/>
            <person name="Newman L.K."/>
            <person name="Wang W."/>
            <person name="Mandakova T."/>
            <person name="Vello E."/>
            <person name="Smith L.M."/>
            <person name="Henz S.R."/>
            <person name="Steffen J."/>
            <person name="Takuno S."/>
            <person name="Brandvain Y."/>
            <person name="Coop G."/>
            <person name="Andolfatto P."/>
            <person name="Hu T.T."/>
            <person name="Blanchette M."/>
            <person name="Clark R.M."/>
            <person name="Quesneville H."/>
            <person name="Nordborg M."/>
            <person name="Gaut B.S."/>
            <person name="Lysak M.A."/>
            <person name="Jenkins J."/>
            <person name="Grimwood J."/>
            <person name="Chapman J."/>
            <person name="Prochnik S."/>
            <person name="Shu S."/>
            <person name="Rokhsar D."/>
            <person name="Schmutz J."/>
            <person name="Weigel D."/>
            <person name="Wright S.I."/>
        </authorList>
    </citation>
    <scope>NUCLEOTIDE SEQUENCE [LARGE SCALE GENOMIC DNA]</scope>
    <source>
        <strain evidence="3">cv. Monte Gargano</strain>
    </source>
</reference>
<evidence type="ECO:0000259" key="1">
    <source>
        <dbReference type="PROSITE" id="PS50181"/>
    </source>
</evidence>
<dbReference type="OrthoDB" id="1054471at2759"/>
<dbReference type="Pfam" id="PF00646">
    <property type="entry name" value="F-box"/>
    <property type="match status" value="1"/>
</dbReference>
<evidence type="ECO:0000313" key="2">
    <source>
        <dbReference type="EMBL" id="EOA37531.1"/>
    </source>
</evidence>
<dbReference type="InterPro" id="IPR050796">
    <property type="entry name" value="SCF_F-box_component"/>
</dbReference>
<dbReference type="InterPro" id="IPR017451">
    <property type="entry name" value="F-box-assoc_interact_dom"/>
</dbReference>
<dbReference type="AlphaFoldDB" id="R0GP43"/>
<feature type="domain" description="F-box" evidence="1">
    <location>
        <begin position="1"/>
        <end position="45"/>
    </location>
</feature>
<dbReference type="Proteomes" id="UP000029121">
    <property type="component" value="Unassembled WGS sequence"/>
</dbReference>
<gene>
    <name evidence="2" type="ORF">CARUB_v10011743mg</name>
</gene>
<dbReference type="EMBL" id="KB870805">
    <property type="protein sequence ID" value="EOA37531.1"/>
    <property type="molecule type" value="Genomic_DNA"/>
</dbReference>
<dbReference type="InterPro" id="IPR001810">
    <property type="entry name" value="F-box_dom"/>
</dbReference>
<dbReference type="SMART" id="SM00256">
    <property type="entry name" value="FBOX"/>
    <property type="match status" value="1"/>
</dbReference>
<evidence type="ECO:0000313" key="3">
    <source>
        <dbReference type="Proteomes" id="UP000029121"/>
    </source>
</evidence>
<organism evidence="2 3">
    <name type="scientific">Capsella rubella</name>
    <dbReference type="NCBI Taxonomy" id="81985"/>
    <lineage>
        <taxon>Eukaryota</taxon>
        <taxon>Viridiplantae</taxon>
        <taxon>Streptophyta</taxon>
        <taxon>Embryophyta</taxon>
        <taxon>Tracheophyta</taxon>
        <taxon>Spermatophyta</taxon>
        <taxon>Magnoliopsida</taxon>
        <taxon>eudicotyledons</taxon>
        <taxon>Gunneridae</taxon>
        <taxon>Pentapetalae</taxon>
        <taxon>rosids</taxon>
        <taxon>malvids</taxon>
        <taxon>Brassicales</taxon>
        <taxon>Brassicaceae</taxon>
        <taxon>Camelineae</taxon>
        <taxon>Capsella</taxon>
    </lineage>
</organism>
<feature type="non-terminal residue" evidence="2">
    <location>
        <position position="368"/>
    </location>
</feature>
<proteinExistence type="predicted"/>
<protein>
    <recommendedName>
        <fullName evidence="1">F-box domain-containing protein</fullName>
    </recommendedName>
</protein>
<dbReference type="KEGG" id="crb:17899112"/>
<dbReference type="PANTHER" id="PTHR31672:SF13">
    <property type="entry name" value="F-BOX PROTEIN CPR30-LIKE"/>
    <property type="match status" value="1"/>
</dbReference>
<accession>R0GP43</accession>
<dbReference type="STRING" id="81985.R0GP43"/>
<dbReference type="NCBIfam" id="TIGR01640">
    <property type="entry name" value="F_box_assoc_1"/>
    <property type="match status" value="1"/>
</dbReference>
<dbReference type="InterPro" id="IPR006527">
    <property type="entry name" value="F-box-assoc_dom_typ1"/>
</dbReference>
<dbReference type="Pfam" id="PF07734">
    <property type="entry name" value="FBA_1"/>
    <property type="match status" value="1"/>
</dbReference>
<dbReference type="InterPro" id="IPR036047">
    <property type="entry name" value="F-box-like_dom_sf"/>
</dbReference>
<keyword evidence="3" id="KW-1185">Reference proteome</keyword>
<name>R0GP43_9BRAS</name>
<dbReference type="Gene3D" id="1.20.1280.50">
    <property type="match status" value="1"/>
</dbReference>
<dbReference type="PROSITE" id="PS50181">
    <property type="entry name" value="FBOX"/>
    <property type="match status" value="1"/>
</dbReference>
<dbReference type="SUPFAM" id="SSF81383">
    <property type="entry name" value="F-box domain"/>
    <property type="match status" value="1"/>
</dbReference>